<dbReference type="GO" id="GO:0016567">
    <property type="term" value="P:protein ubiquitination"/>
    <property type="evidence" value="ECO:0007669"/>
    <property type="project" value="UniProtKB-UniPathway"/>
</dbReference>
<dbReference type="Gene3D" id="1.20.120.1750">
    <property type="match status" value="1"/>
</dbReference>
<evidence type="ECO:0000256" key="10">
    <source>
        <dbReference type="ARBA" id="ARBA00022771"/>
    </source>
</evidence>
<dbReference type="InterPro" id="IPR001841">
    <property type="entry name" value="Znf_RING"/>
</dbReference>
<feature type="compositionally biased region" description="Basic and acidic residues" evidence="14">
    <location>
        <begin position="545"/>
        <end position="561"/>
    </location>
</feature>
<comment type="catalytic activity">
    <reaction evidence="1">
        <text>[E2 ubiquitin-conjugating enzyme]-S-ubiquitinyl-L-cysteine + [acceptor protein]-L-lysine = [E2 ubiquitin-conjugating enzyme]-L-cysteine + [acceptor protein]-N(6)-ubiquitinyl-L-lysine.</text>
        <dbReference type="EC" id="2.3.2.31"/>
    </reaction>
</comment>
<dbReference type="InterPro" id="IPR031127">
    <property type="entry name" value="E3_UB_ligase_RBR"/>
</dbReference>
<evidence type="ECO:0000256" key="6">
    <source>
        <dbReference type="ARBA" id="ARBA00012251"/>
    </source>
</evidence>
<dbReference type="Gene3D" id="3.30.40.10">
    <property type="entry name" value="Zinc/RING finger domain, C3HC4 (zinc finger)"/>
    <property type="match status" value="1"/>
</dbReference>
<dbReference type="AlphaFoldDB" id="A0A5N6PPK4"/>
<comment type="cofactor">
    <cofactor evidence="2">
        <name>Zn(2+)</name>
        <dbReference type="ChEBI" id="CHEBI:29105"/>
    </cofactor>
</comment>
<comment type="function">
    <text evidence="3">Might act as an E3 ubiquitin-protein ligase, or as part of E3 complex, which accepts ubiquitin from specific E2 ubiquitin-conjugating enzymes and then transfers it to substrates.</text>
</comment>
<evidence type="ECO:0000256" key="4">
    <source>
        <dbReference type="ARBA" id="ARBA00004906"/>
    </source>
</evidence>
<keyword evidence="18" id="KW-1185">Reference proteome</keyword>
<keyword evidence="7" id="KW-0808">Transferase</keyword>
<dbReference type="EC" id="2.3.2.31" evidence="6"/>
<feature type="domain" description="RING-type" evidence="15">
    <location>
        <begin position="136"/>
        <end position="182"/>
    </location>
</feature>
<organism evidence="17 18">
    <name type="scientific">Mikania micrantha</name>
    <name type="common">bitter vine</name>
    <dbReference type="NCBI Taxonomy" id="192012"/>
    <lineage>
        <taxon>Eukaryota</taxon>
        <taxon>Viridiplantae</taxon>
        <taxon>Streptophyta</taxon>
        <taxon>Embryophyta</taxon>
        <taxon>Tracheophyta</taxon>
        <taxon>Spermatophyta</taxon>
        <taxon>Magnoliopsida</taxon>
        <taxon>eudicotyledons</taxon>
        <taxon>Gunneridae</taxon>
        <taxon>Pentapetalae</taxon>
        <taxon>asterids</taxon>
        <taxon>campanulids</taxon>
        <taxon>Asterales</taxon>
        <taxon>Asteraceae</taxon>
        <taxon>Asteroideae</taxon>
        <taxon>Heliantheae alliance</taxon>
        <taxon>Eupatorieae</taxon>
        <taxon>Mikania</taxon>
    </lineage>
</organism>
<evidence type="ECO:0000259" key="15">
    <source>
        <dbReference type="PROSITE" id="PS50089"/>
    </source>
</evidence>
<protein>
    <recommendedName>
        <fullName evidence="6">RBR-type E3 ubiquitin transferase</fullName>
        <ecNumber evidence="6">2.3.2.31</ecNumber>
    </recommendedName>
</protein>
<dbReference type="Proteomes" id="UP000326396">
    <property type="component" value="Linkage Group LG11"/>
</dbReference>
<dbReference type="UniPathway" id="UPA00143"/>
<dbReference type="GO" id="GO:0008270">
    <property type="term" value="F:zinc ion binding"/>
    <property type="evidence" value="ECO:0007669"/>
    <property type="project" value="UniProtKB-KW"/>
</dbReference>
<dbReference type="InterPro" id="IPR044066">
    <property type="entry name" value="TRIAD_supradom"/>
</dbReference>
<dbReference type="FunFam" id="3.30.40.10:FF:000019">
    <property type="entry name" value="RBR-type E3 ubiquitin transferase"/>
    <property type="match status" value="1"/>
</dbReference>
<comment type="pathway">
    <text evidence="4">Protein modification; protein ubiquitination.</text>
</comment>
<evidence type="ECO:0000256" key="9">
    <source>
        <dbReference type="ARBA" id="ARBA00022737"/>
    </source>
</evidence>
<keyword evidence="10 13" id="KW-0863">Zinc-finger</keyword>
<evidence type="ECO:0000256" key="12">
    <source>
        <dbReference type="ARBA" id="ARBA00022833"/>
    </source>
</evidence>
<proteinExistence type="inferred from homology"/>
<dbReference type="PROSITE" id="PS50089">
    <property type="entry name" value="ZF_RING_2"/>
    <property type="match status" value="1"/>
</dbReference>
<evidence type="ECO:0000256" key="14">
    <source>
        <dbReference type="SAM" id="MobiDB-lite"/>
    </source>
</evidence>
<evidence type="ECO:0000256" key="2">
    <source>
        <dbReference type="ARBA" id="ARBA00001947"/>
    </source>
</evidence>
<dbReference type="Pfam" id="PF01485">
    <property type="entry name" value="IBR"/>
    <property type="match status" value="1"/>
</dbReference>
<name>A0A5N6PPK4_9ASTR</name>
<dbReference type="SMART" id="SM00647">
    <property type="entry name" value="IBR"/>
    <property type="match status" value="2"/>
</dbReference>
<sequence>MDSESLFNFTFTAYSDDQRHYRNVYAVDDDDRDEDEDTGDYNVLVNRISCSSEKCYVILKENDLRQRQEEDITKVTTVLSINRDSACMLLICYNWSVGNLHEAWFEDEAKVRRRVGLLDVDQVAKFNQTDDTIVNCGICFELISKHDTAMCGCGHRFCKTCWKGYVCTAIDDGPGCLALRCPEVSCDAAVGPGMVHALVGEKKAKKYELFMLRSYVECNKKIKWCPGPGCDYAVLFDDDFETDSFDVSCCCKYGFCWKCMEDAHRPLDCETVAKWVSKNTAENENTNWILAYTKPCPKCKRSIEKNNGCMHMTCRPPCGYEFCWLCLGPYKEHDGRACNGYTKQGGPVSEAEQQRALAKKEIERYTHYYERWAANDKSRKQALLSLHMIETVHLKKLSFLTYCQPDTQLQFIKDAWLQIVECRRVLKWTYAYGYYIPEIEHAKRLFFEYVQGEAEAGLERLHLCAEKELQAYINNEEAIEEHFNRFRVKLAGLTSVTRSYFENLVRALENGLSEVNSHDACNKFQTSSEQGAGVVSSSKVRSRRRSDQGGESSDRESDSAKRMRMMVLMRMRMRHVMGEERRNATHTPGESSSQNHLGDQDK</sequence>
<keyword evidence="12" id="KW-0862">Zinc</keyword>
<evidence type="ECO:0000256" key="11">
    <source>
        <dbReference type="ARBA" id="ARBA00022786"/>
    </source>
</evidence>
<evidence type="ECO:0000313" key="18">
    <source>
        <dbReference type="Proteomes" id="UP000326396"/>
    </source>
</evidence>
<evidence type="ECO:0000313" key="17">
    <source>
        <dbReference type="EMBL" id="KAD6795838.1"/>
    </source>
</evidence>
<dbReference type="GO" id="GO:0061630">
    <property type="term" value="F:ubiquitin protein ligase activity"/>
    <property type="evidence" value="ECO:0007669"/>
    <property type="project" value="UniProtKB-EC"/>
</dbReference>
<dbReference type="InterPro" id="IPR002867">
    <property type="entry name" value="IBR_dom"/>
</dbReference>
<dbReference type="InterPro" id="IPR013083">
    <property type="entry name" value="Znf_RING/FYVE/PHD"/>
</dbReference>
<evidence type="ECO:0000259" key="16">
    <source>
        <dbReference type="PROSITE" id="PS51873"/>
    </source>
</evidence>
<dbReference type="CDD" id="cd20346">
    <property type="entry name" value="BRcat_RBR_ANKIB1"/>
    <property type="match status" value="1"/>
</dbReference>
<dbReference type="FunFam" id="1.20.120.1750:FF:000027">
    <property type="entry name" value="RBR-type E3 ubiquitin transferase"/>
    <property type="match status" value="1"/>
</dbReference>
<feature type="compositionally biased region" description="Polar residues" evidence="14">
    <location>
        <begin position="585"/>
        <end position="602"/>
    </location>
</feature>
<evidence type="ECO:0000256" key="5">
    <source>
        <dbReference type="ARBA" id="ARBA00005884"/>
    </source>
</evidence>
<evidence type="ECO:0000256" key="3">
    <source>
        <dbReference type="ARBA" id="ARBA00003976"/>
    </source>
</evidence>
<dbReference type="Pfam" id="PF21235">
    <property type="entry name" value="UBA_ARI1"/>
    <property type="match status" value="1"/>
</dbReference>
<comment type="similarity">
    <text evidence="5">Belongs to the RBR family. Ariadne subfamily.</text>
</comment>
<feature type="region of interest" description="Disordered" evidence="14">
    <location>
        <begin position="524"/>
        <end position="561"/>
    </location>
</feature>
<dbReference type="SUPFAM" id="SSF57850">
    <property type="entry name" value="RING/U-box"/>
    <property type="match status" value="3"/>
</dbReference>
<gene>
    <name evidence="17" type="ORF">E3N88_06734</name>
</gene>
<dbReference type="EMBL" id="SZYD01000003">
    <property type="protein sequence ID" value="KAD6795838.1"/>
    <property type="molecule type" value="Genomic_DNA"/>
</dbReference>
<evidence type="ECO:0000256" key="1">
    <source>
        <dbReference type="ARBA" id="ARBA00001798"/>
    </source>
</evidence>
<comment type="caution">
    <text evidence="17">The sequence shown here is derived from an EMBL/GenBank/DDBJ whole genome shotgun (WGS) entry which is preliminary data.</text>
</comment>
<evidence type="ECO:0000256" key="8">
    <source>
        <dbReference type="ARBA" id="ARBA00022723"/>
    </source>
</evidence>
<dbReference type="Pfam" id="PF22191">
    <property type="entry name" value="IBR_1"/>
    <property type="match status" value="1"/>
</dbReference>
<dbReference type="OrthoDB" id="10009520at2759"/>
<evidence type="ECO:0000256" key="13">
    <source>
        <dbReference type="PROSITE-ProRule" id="PRU00175"/>
    </source>
</evidence>
<reference evidence="17 18" key="1">
    <citation type="submission" date="2019-05" db="EMBL/GenBank/DDBJ databases">
        <title>Mikania micrantha, genome provides insights into the molecular mechanism of rapid growth.</title>
        <authorList>
            <person name="Liu B."/>
        </authorList>
    </citation>
    <scope>NUCLEOTIDE SEQUENCE [LARGE SCALE GENOMIC DNA]</scope>
    <source>
        <strain evidence="17">NLD-2019</strain>
        <tissue evidence="17">Leaf</tissue>
    </source>
</reference>
<keyword evidence="9" id="KW-0677">Repeat</keyword>
<feature type="domain" description="RING-type" evidence="16">
    <location>
        <begin position="132"/>
        <end position="342"/>
    </location>
</feature>
<dbReference type="InterPro" id="IPR048962">
    <property type="entry name" value="ARIH1-like_UBL"/>
</dbReference>
<dbReference type="PANTHER" id="PTHR11685">
    <property type="entry name" value="RBR FAMILY RING FINGER AND IBR DOMAIN-CONTAINING"/>
    <property type="match status" value="1"/>
</dbReference>
<accession>A0A5N6PPK4</accession>
<dbReference type="PROSITE" id="PS51873">
    <property type="entry name" value="TRIAD"/>
    <property type="match status" value="1"/>
</dbReference>
<keyword evidence="11" id="KW-0833">Ubl conjugation pathway</keyword>
<keyword evidence="8" id="KW-0479">Metal-binding</keyword>
<feature type="region of interest" description="Disordered" evidence="14">
    <location>
        <begin position="574"/>
        <end position="602"/>
    </location>
</feature>
<evidence type="ECO:0000256" key="7">
    <source>
        <dbReference type="ARBA" id="ARBA00022679"/>
    </source>
</evidence>